<dbReference type="RefSeq" id="WP_133539871.1">
    <property type="nucleotide sequence ID" value="NZ_SNXI01000009.1"/>
</dbReference>
<dbReference type="Proteomes" id="UP000295531">
    <property type="component" value="Unassembled WGS sequence"/>
</dbReference>
<feature type="chain" id="PRO_5020257090" evidence="1">
    <location>
        <begin position="22"/>
        <end position="271"/>
    </location>
</feature>
<evidence type="ECO:0000313" key="3">
    <source>
        <dbReference type="Proteomes" id="UP000295531"/>
    </source>
</evidence>
<keyword evidence="3" id="KW-1185">Reference proteome</keyword>
<evidence type="ECO:0000256" key="1">
    <source>
        <dbReference type="SAM" id="SignalP"/>
    </source>
</evidence>
<dbReference type="EMBL" id="SNXI01000009">
    <property type="protein sequence ID" value="TDP32621.1"/>
    <property type="molecule type" value="Genomic_DNA"/>
</dbReference>
<gene>
    <name evidence="2" type="ORF">DEU29_10950</name>
</gene>
<keyword evidence="1" id="KW-0732">Signal</keyword>
<reference evidence="2 3" key="1">
    <citation type="submission" date="2019-03" db="EMBL/GenBank/DDBJ databases">
        <title>Freshwater and sediment microbial communities from various areas in North America, analyzing microbe dynamics in response to fracking.</title>
        <authorList>
            <person name="Lamendella R."/>
        </authorList>
    </citation>
    <scope>NUCLEOTIDE SEQUENCE [LARGE SCALE GENOMIC DNA]</scope>
    <source>
        <strain evidence="2 3">18_TX</strain>
    </source>
</reference>
<evidence type="ECO:0000313" key="2">
    <source>
        <dbReference type="EMBL" id="TDP32621.1"/>
    </source>
</evidence>
<proteinExistence type="predicted"/>
<comment type="caution">
    <text evidence="2">The sequence shown here is derived from an EMBL/GenBank/DDBJ whole genome shotgun (WGS) entry which is preliminary data.</text>
</comment>
<organism evidence="2 3">
    <name type="scientific">Idiomarina aquatica</name>
    <dbReference type="NCBI Taxonomy" id="1327752"/>
    <lineage>
        <taxon>Bacteria</taxon>
        <taxon>Pseudomonadati</taxon>
        <taxon>Pseudomonadota</taxon>
        <taxon>Gammaproteobacteria</taxon>
        <taxon>Alteromonadales</taxon>
        <taxon>Idiomarinaceae</taxon>
        <taxon>Idiomarina</taxon>
    </lineage>
</organism>
<protein>
    <submittedName>
        <fullName evidence="2">Uncharacterized protein DUF3530</fullName>
    </submittedName>
</protein>
<dbReference type="InterPro" id="IPR022529">
    <property type="entry name" value="DUF3530"/>
</dbReference>
<dbReference type="OrthoDB" id="9776279at2"/>
<name>A0A4R6P515_9GAMM</name>
<accession>A0A4R6P515</accession>
<feature type="signal peptide" evidence="1">
    <location>
        <begin position="1"/>
        <end position="21"/>
    </location>
</feature>
<dbReference type="Pfam" id="PF12048">
    <property type="entry name" value="DUF3530"/>
    <property type="match status" value="1"/>
</dbReference>
<sequence>MKIPLIITFVAVALVSLTGHANDDLQRYLPPDQVRWLNADAGSGNDADSNTRYLALYKEPMASFPRGQIVSLPDWHLHPLQSNLIQGVYADSPDLGWHSWALVPPVLTIERSQLATTQANSVFPEVVDEAFFEPHREALKQRVQRLTREFDNEPGFTVWVVEGITAAIAVKLISAEPELMPDALVVIDLYLPQLQLNQAVSRQLAQLQLPVLDIISNSGNRWIKNAQPLRRQYSQKYQQVNYRQRQLLSNSTLATAELRSTLKGWLKYHGF</sequence>
<dbReference type="AlphaFoldDB" id="A0A4R6P515"/>